<keyword evidence="3 6" id="KW-1133">Transmembrane helix</keyword>
<organism evidence="7 8">
    <name type="scientific">Rhizophlyctis rosea</name>
    <dbReference type="NCBI Taxonomy" id="64517"/>
    <lineage>
        <taxon>Eukaryota</taxon>
        <taxon>Fungi</taxon>
        <taxon>Fungi incertae sedis</taxon>
        <taxon>Chytridiomycota</taxon>
        <taxon>Chytridiomycota incertae sedis</taxon>
        <taxon>Chytridiomycetes</taxon>
        <taxon>Rhizophlyctidales</taxon>
        <taxon>Rhizophlyctidaceae</taxon>
        <taxon>Rhizophlyctis</taxon>
    </lineage>
</organism>
<keyword evidence="2 6" id="KW-0812">Transmembrane</keyword>
<evidence type="ECO:0000256" key="4">
    <source>
        <dbReference type="ARBA" id="ARBA00023136"/>
    </source>
</evidence>
<dbReference type="InterPro" id="IPR005351">
    <property type="entry name" value="ASTER"/>
</dbReference>
<feature type="transmembrane region" description="Helical" evidence="6">
    <location>
        <begin position="81"/>
        <end position="100"/>
    </location>
</feature>
<keyword evidence="4 6" id="KW-0472">Membrane</keyword>
<dbReference type="EMBL" id="JADGJD010001179">
    <property type="protein sequence ID" value="KAJ3046370.1"/>
    <property type="molecule type" value="Genomic_DNA"/>
</dbReference>
<sequence>MPRLVRYTDPRRPDDATPYKHPSVAQDESEFSEVLVMGSFGLSILAVFTSNRFTAVTAVIAALFGVINARSKGSNEGQSNMTAILMALVGVNMTYMQHLIKLTADR</sequence>
<comment type="caution">
    <text evidence="7">The sequence shown here is derived from an EMBL/GenBank/DDBJ whole genome shotgun (WGS) entry which is preliminary data.</text>
</comment>
<feature type="compositionally biased region" description="Basic and acidic residues" evidence="5">
    <location>
        <begin position="1"/>
        <end position="18"/>
    </location>
</feature>
<evidence type="ECO:0000256" key="6">
    <source>
        <dbReference type="SAM" id="Phobius"/>
    </source>
</evidence>
<dbReference type="GO" id="GO:0044183">
    <property type="term" value="F:protein folding chaperone"/>
    <property type="evidence" value="ECO:0007669"/>
    <property type="project" value="InterPro"/>
</dbReference>
<evidence type="ECO:0000256" key="1">
    <source>
        <dbReference type="ARBA" id="ARBA00004370"/>
    </source>
</evidence>
<evidence type="ECO:0000256" key="5">
    <source>
        <dbReference type="SAM" id="MobiDB-lite"/>
    </source>
</evidence>
<name>A0AAD5SD03_9FUNG</name>
<evidence type="ECO:0000256" key="2">
    <source>
        <dbReference type="ARBA" id="ARBA00022692"/>
    </source>
</evidence>
<dbReference type="GO" id="GO:0005789">
    <property type="term" value="C:endoplasmic reticulum membrane"/>
    <property type="evidence" value="ECO:0007669"/>
    <property type="project" value="InterPro"/>
</dbReference>
<evidence type="ECO:0000313" key="8">
    <source>
        <dbReference type="Proteomes" id="UP001212841"/>
    </source>
</evidence>
<evidence type="ECO:0000256" key="3">
    <source>
        <dbReference type="ARBA" id="ARBA00022989"/>
    </source>
</evidence>
<dbReference type="Proteomes" id="UP001212841">
    <property type="component" value="Unassembled WGS sequence"/>
</dbReference>
<gene>
    <name evidence="7" type="ORF">HK097_000911</name>
</gene>
<reference evidence="7" key="1">
    <citation type="submission" date="2020-05" db="EMBL/GenBank/DDBJ databases">
        <title>Phylogenomic resolution of chytrid fungi.</title>
        <authorList>
            <person name="Stajich J.E."/>
            <person name="Amses K."/>
            <person name="Simmons R."/>
            <person name="Seto K."/>
            <person name="Myers J."/>
            <person name="Bonds A."/>
            <person name="Quandt C.A."/>
            <person name="Barry K."/>
            <person name="Liu P."/>
            <person name="Grigoriev I."/>
            <person name="Longcore J.E."/>
            <person name="James T.Y."/>
        </authorList>
    </citation>
    <scope>NUCLEOTIDE SEQUENCE</scope>
    <source>
        <strain evidence="7">JEL0318</strain>
    </source>
</reference>
<dbReference type="GO" id="GO:0045048">
    <property type="term" value="P:protein insertion into ER membrane"/>
    <property type="evidence" value="ECO:0007669"/>
    <property type="project" value="InterPro"/>
</dbReference>
<comment type="subcellular location">
    <subcellularLocation>
        <location evidence="1">Membrane</location>
    </subcellularLocation>
</comment>
<dbReference type="Pfam" id="PF03669">
    <property type="entry name" value="ASTER"/>
    <property type="match status" value="1"/>
</dbReference>
<evidence type="ECO:0000313" key="7">
    <source>
        <dbReference type="EMBL" id="KAJ3046370.1"/>
    </source>
</evidence>
<accession>A0AAD5SD03</accession>
<proteinExistence type="predicted"/>
<keyword evidence="8" id="KW-1185">Reference proteome</keyword>
<feature type="region of interest" description="Disordered" evidence="5">
    <location>
        <begin position="1"/>
        <end position="23"/>
    </location>
</feature>
<dbReference type="AlphaFoldDB" id="A0AAD5SD03"/>
<protein>
    <submittedName>
        <fullName evidence="7">Uncharacterized protein</fullName>
    </submittedName>
</protein>
<feature type="transmembrane region" description="Helical" evidence="6">
    <location>
        <begin position="40"/>
        <end position="69"/>
    </location>
</feature>